<dbReference type="PANTHER" id="PTHR31656">
    <property type="entry name" value="ROOT CAP DOMAIN-CONTAINING PROTEIN"/>
    <property type="match status" value="1"/>
</dbReference>
<dbReference type="EMBL" id="JAJJMB010001710">
    <property type="protein sequence ID" value="KAI3956051.1"/>
    <property type="molecule type" value="Genomic_DNA"/>
</dbReference>
<accession>A0AAD4TIL0</accession>
<dbReference type="InterPro" id="IPR009646">
    <property type="entry name" value="Root_cap"/>
</dbReference>
<feature type="compositionally biased region" description="Pro residues" evidence="1">
    <location>
        <begin position="108"/>
        <end position="318"/>
    </location>
</feature>
<dbReference type="Proteomes" id="UP001202328">
    <property type="component" value="Unassembled WGS sequence"/>
</dbReference>
<gene>
    <name evidence="3" type="ORF">MKW98_027365</name>
</gene>
<evidence type="ECO:0000313" key="3">
    <source>
        <dbReference type="EMBL" id="KAI3956051.1"/>
    </source>
</evidence>
<dbReference type="AlphaFoldDB" id="A0AAD4TIL0"/>
<sequence>MARGRMQLVGASFLMLLMIGVIAEAARTPPGIANNPPNTATCHNTAYKECHNLVHVCPKFCDNGCHVNCRSCKPICGPDDGSSDGPPEDSTPPPSGDDKGNGKDKTPGKPPVTPPSVPTPSPPIYPTPPTVPTPSPPVVPTPPTPSPPVVPTPPAEPIPSPPITPTPPSPTPSPPVTPTPPAEPTPSPPIYPTPPTVPTPSPPVTPTPIPSPPVTPSPPSEPIPSPPVTPTPPSEPVPSPPVTPTPPSEPTPSPPVTPTPPSEPIPSPPVTPTPPSEPTPSPPVTPTPTPPSEPTPPSPVYPTPPSSPTPTPTSPSTPPSSDVSAKRRVRCRNPKYSQCYNVEHVCPAACPTGCMVDCVTCKPMCTCDQPGAVCQDPRFIGGDGNTFYFHGKQNRNFCLLSDSNLHINAHFIGKRNQNMKRDFTWVQAIGVLFNNHKIYVGARKTAMWDDSVDRLGLSFDGQPIYLPESEGAKWQSEVDPSVTITRSSVANKIIVEVEGNFKITANVVPITEEESRVHNYGISKDDCFAHLDLGFKFYSLSDNVNGVLGQTYANEYVSKLKMAATMPVMGGDDKFITSTVFANDCSVARYTGIGSSSRGFSSEYASVTCSSGIDGRGVVCKR</sequence>
<organism evidence="3 4">
    <name type="scientific">Papaver atlanticum</name>
    <dbReference type="NCBI Taxonomy" id="357466"/>
    <lineage>
        <taxon>Eukaryota</taxon>
        <taxon>Viridiplantae</taxon>
        <taxon>Streptophyta</taxon>
        <taxon>Embryophyta</taxon>
        <taxon>Tracheophyta</taxon>
        <taxon>Spermatophyta</taxon>
        <taxon>Magnoliopsida</taxon>
        <taxon>Ranunculales</taxon>
        <taxon>Papaveraceae</taxon>
        <taxon>Papaveroideae</taxon>
        <taxon>Papaver</taxon>
    </lineage>
</organism>
<protein>
    <submittedName>
        <fullName evidence="3">Uncharacterized protein</fullName>
    </submittedName>
</protein>
<keyword evidence="2" id="KW-0732">Signal</keyword>
<feature type="compositionally biased region" description="Basic and acidic residues" evidence="1">
    <location>
        <begin position="96"/>
        <end position="107"/>
    </location>
</feature>
<comment type="caution">
    <text evidence="3">The sequence shown here is derived from an EMBL/GenBank/DDBJ whole genome shotgun (WGS) entry which is preliminary data.</text>
</comment>
<evidence type="ECO:0000256" key="1">
    <source>
        <dbReference type="SAM" id="MobiDB-lite"/>
    </source>
</evidence>
<evidence type="ECO:0000313" key="4">
    <source>
        <dbReference type="Proteomes" id="UP001202328"/>
    </source>
</evidence>
<name>A0AAD4TIL0_9MAGN</name>
<reference evidence="3" key="1">
    <citation type="submission" date="2022-04" db="EMBL/GenBank/DDBJ databases">
        <title>A functionally conserved STORR gene fusion in Papaver species that diverged 16.8 million years ago.</title>
        <authorList>
            <person name="Catania T."/>
        </authorList>
    </citation>
    <scope>NUCLEOTIDE SEQUENCE</scope>
    <source>
        <strain evidence="3">S-188037</strain>
    </source>
</reference>
<feature type="chain" id="PRO_5042260308" evidence="2">
    <location>
        <begin position="26"/>
        <end position="622"/>
    </location>
</feature>
<dbReference type="Pfam" id="PF06830">
    <property type="entry name" value="Root_cap"/>
    <property type="match status" value="1"/>
</dbReference>
<dbReference type="PRINTS" id="PR01217">
    <property type="entry name" value="PRICHEXTENSN"/>
</dbReference>
<keyword evidence="4" id="KW-1185">Reference proteome</keyword>
<proteinExistence type="predicted"/>
<feature type="region of interest" description="Disordered" evidence="1">
    <location>
        <begin position="80"/>
        <end position="327"/>
    </location>
</feature>
<feature type="signal peptide" evidence="2">
    <location>
        <begin position="1"/>
        <end position="25"/>
    </location>
</feature>
<evidence type="ECO:0000256" key="2">
    <source>
        <dbReference type="SAM" id="SignalP"/>
    </source>
</evidence>